<feature type="transmembrane region" description="Helical" evidence="1">
    <location>
        <begin position="298"/>
        <end position="317"/>
    </location>
</feature>
<sequence>MPERVPDSPQTSSTLELLAEVIAFLLGLILLFLPLLLVFRYEVEHIVRQIRPGTEVTVGIAVILRTTLRRLLRAGTTNVLRTSLGTFSRATSRTVTRRMARTGTRFLYGLLTVGAVRHDRDSEAPSTWWPVWSTVVGLILGFVGLAASFAAIITQQDLATRLALSEGGRYSVLTLSLFAASPLLVYAALSTSFAWLFRLKIRVHTALDGLLLQAYFSGAGSFLPMTTDIEYIGDDRQRSKIAVCVIVSLYLIHLLLQAMAAPGDATLASLMSSLFLVYCFVYSFPIRPLEGYAIFARSRILWGLLWIPILISFTTTLPDALTNIL</sequence>
<feature type="transmembrane region" description="Helical" evidence="1">
    <location>
        <begin position="266"/>
        <end position="286"/>
    </location>
</feature>
<name>A0A517ZFI1_9PLAN</name>
<keyword evidence="3" id="KW-1185">Reference proteome</keyword>
<feature type="transmembrane region" description="Helical" evidence="1">
    <location>
        <begin position="241"/>
        <end position="260"/>
    </location>
</feature>
<organism evidence="2 3">
    <name type="scientific">Maioricimonas rarisocia</name>
    <dbReference type="NCBI Taxonomy" id="2528026"/>
    <lineage>
        <taxon>Bacteria</taxon>
        <taxon>Pseudomonadati</taxon>
        <taxon>Planctomycetota</taxon>
        <taxon>Planctomycetia</taxon>
        <taxon>Planctomycetales</taxon>
        <taxon>Planctomycetaceae</taxon>
        <taxon>Maioricimonas</taxon>
    </lineage>
</organism>
<gene>
    <name evidence="2" type="ORF">Mal4_56000</name>
</gene>
<keyword evidence="1" id="KW-0812">Transmembrane</keyword>
<dbReference type="KEGG" id="mri:Mal4_56000"/>
<keyword evidence="1" id="KW-0472">Membrane</keyword>
<accession>A0A517ZFI1</accession>
<dbReference type="AlphaFoldDB" id="A0A517ZFI1"/>
<proteinExistence type="predicted"/>
<evidence type="ECO:0000256" key="1">
    <source>
        <dbReference type="SAM" id="Phobius"/>
    </source>
</evidence>
<feature type="transmembrane region" description="Helical" evidence="1">
    <location>
        <begin position="173"/>
        <end position="197"/>
    </location>
</feature>
<keyword evidence="1" id="KW-1133">Transmembrane helix</keyword>
<evidence type="ECO:0000313" key="2">
    <source>
        <dbReference type="EMBL" id="QDU41235.1"/>
    </source>
</evidence>
<feature type="transmembrane region" description="Helical" evidence="1">
    <location>
        <begin position="17"/>
        <end position="39"/>
    </location>
</feature>
<feature type="transmembrane region" description="Helical" evidence="1">
    <location>
        <begin position="127"/>
        <end position="153"/>
    </location>
</feature>
<dbReference type="Proteomes" id="UP000320496">
    <property type="component" value="Chromosome"/>
</dbReference>
<protein>
    <submittedName>
        <fullName evidence="2">Uncharacterized protein</fullName>
    </submittedName>
</protein>
<dbReference type="RefSeq" id="WP_145372436.1">
    <property type="nucleotide sequence ID" value="NZ_CP036275.1"/>
</dbReference>
<reference evidence="2 3" key="1">
    <citation type="submission" date="2019-02" db="EMBL/GenBank/DDBJ databases">
        <title>Deep-cultivation of Planctomycetes and their phenomic and genomic characterization uncovers novel biology.</title>
        <authorList>
            <person name="Wiegand S."/>
            <person name="Jogler M."/>
            <person name="Boedeker C."/>
            <person name="Pinto D."/>
            <person name="Vollmers J."/>
            <person name="Rivas-Marin E."/>
            <person name="Kohn T."/>
            <person name="Peeters S.H."/>
            <person name="Heuer A."/>
            <person name="Rast P."/>
            <person name="Oberbeckmann S."/>
            <person name="Bunk B."/>
            <person name="Jeske O."/>
            <person name="Meyerdierks A."/>
            <person name="Storesund J.E."/>
            <person name="Kallscheuer N."/>
            <person name="Luecker S."/>
            <person name="Lage O.M."/>
            <person name="Pohl T."/>
            <person name="Merkel B.J."/>
            <person name="Hornburger P."/>
            <person name="Mueller R.-W."/>
            <person name="Bruemmer F."/>
            <person name="Labrenz M."/>
            <person name="Spormann A.M."/>
            <person name="Op den Camp H."/>
            <person name="Overmann J."/>
            <person name="Amann R."/>
            <person name="Jetten M.S.M."/>
            <person name="Mascher T."/>
            <person name="Medema M.H."/>
            <person name="Devos D.P."/>
            <person name="Kaster A.-K."/>
            <person name="Ovreas L."/>
            <person name="Rohde M."/>
            <person name="Galperin M.Y."/>
            <person name="Jogler C."/>
        </authorList>
    </citation>
    <scope>NUCLEOTIDE SEQUENCE [LARGE SCALE GENOMIC DNA]</scope>
    <source>
        <strain evidence="2 3">Mal4</strain>
    </source>
</reference>
<dbReference type="EMBL" id="CP036275">
    <property type="protein sequence ID" value="QDU41235.1"/>
    <property type="molecule type" value="Genomic_DNA"/>
</dbReference>
<dbReference type="OrthoDB" id="9908089at2"/>
<evidence type="ECO:0000313" key="3">
    <source>
        <dbReference type="Proteomes" id="UP000320496"/>
    </source>
</evidence>